<comment type="similarity">
    <text evidence="2 11">Belongs to the diacylglycerol acyltransferase family.</text>
</comment>
<keyword evidence="10" id="KW-0012">Acyltransferase</keyword>
<evidence type="ECO:0000256" key="5">
    <source>
        <dbReference type="ARBA" id="ARBA00022692"/>
    </source>
</evidence>
<evidence type="ECO:0000256" key="10">
    <source>
        <dbReference type="ARBA" id="ARBA00023315"/>
    </source>
</evidence>
<dbReference type="EC" id="2.3.1.-" evidence="11"/>
<protein>
    <recommendedName>
        <fullName evidence="11">Acyltransferase</fullName>
        <ecNumber evidence="11">2.3.1.-</ecNumber>
    </recommendedName>
</protein>
<dbReference type="WBParaSite" id="SMRG1_37640.1">
    <property type="protein sequence ID" value="SMRG1_37640.1"/>
    <property type="gene ID" value="SMRG1_37640"/>
</dbReference>
<feature type="region of interest" description="Disordered" evidence="12">
    <location>
        <begin position="1"/>
        <end position="28"/>
    </location>
</feature>
<feature type="transmembrane region" description="Helical" evidence="11">
    <location>
        <begin position="126"/>
        <end position="148"/>
    </location>
</feature>
<dbReference type="CDD" id="cd07987">
    <property type="entry name" value="LPLAT_MGAT-like"/>
    <property type="match status" value="1"/>
</dbReference>
<reference evidence="14" key="1">
    <citation type="submission" date="2023-11" db="UniProtKB">
        <authorList>
            <consortium name="WormBaseParasite"/>
        </authorList>
    </citation>
    <scope>IDENTIFICATION</scope>
</reference>
<name>A0AA84ZML5_9TREM</name>
<keyword evidence="8" id="KW-0443">Lipid metabolism</keyword>
<organism evidence="13 14">
    <name type="scientific">Schistosoma margrebowiei</name>
    <dbReference type="NCBI Taxonomy" id="48269"/>
    <lineage>
        <taxon>Eukaryota</taxon>
        <taxon>Metazoa</taxon>
        <taxon>Spiralia</taxon>
        <taxon>Lophotrochozoa</taxon>
        <taxon>Platyhelminthes</taxon>
        <taxon>Trematoda</taxon>
        <taxon>Digenea</taxon>
        <taxon>Strigeidida</taxon>
        <taxon>Schistosomatoidea</taxon>
        <taxon>Schistosomatidae</taxon>
        <taxon>Schistosoma</taxon>
    </lineage>
</organism>
<feature type="compositionally biased region" description="Low complexity" evidence="12">
    <location>
        <begin position="1"/>
        <end position="27"/>
    </location>
</feature>
<comment type="subcellular location">
    <subcellularLocation>
        <location evidence="1 11">Endoplasmic reticulum membrane</location>
        <topology evidence="1 11">Multi-pass membrane protein</topology>
    </subcellularLocation>
</comment>
<evidence type="ECO:0000256" key="2">
    <source>
        <dbReference type="ARBA" id="ARBA00005420"/>
    </source>
</evidence>
<dbReference type="Proteomes" id="UP000050790">
    <property type="component" value="Unassembled WGS sequence"/>
</dbReference>
<feature type="transmembrane region" description="Helical" evidence="11">
    <location>
        <begin position="78"/>
        <end position="105"/>
    </location>
</feature>
<evidence type="ECO:0000256" key="11">
    <source>
        <dbReference type="RuleBase" id="RU367023"/>
    </source>
</evidence>
<keyword evidence="5 11" id="KW-0812">Transmembrane</keyword>
<dbReference type="GO" id="GO:0019432">
    <property type="term" value="P:triglyceride biosynthetic process"/>
    <property type="evidence" value="ECO:0007669"/>
    <property type="project" value="TreeGrafter"/>
</dbReference>
<dbReference type="InterPro" id="IPR007130">
    <property type="entry name" value="DAGAT"/>
</dbReference>
<dbReference type="AlphaFoldDB" id="A0AA84ZML5"/>
<evidence type="ECO:0000313" key="13">
    <source>
        <dbReference type="Proteomes" id="UP000050790"/>
    </source>
</evidence>
<keyword evidence="3" id="KW-0444">Lipid biosynthesis</keyword>
<evidence type="ECO:0000256" key="9">
    <source>
        <dbReference type="ARBA" id="ARBA00023136"/>
    </source>
</evidence>
<evidence type="ECO:0000256" key="7">
    <source>
        <dbReference type="ARBA" id="ARBA00022989"/>
    </source>
</evidence>
<proteinExistence type="inferred from homology"/>
<keyword evidence="9 11" id="KW-0472">Membrane</keyword>
<evidence type="ECO:0000256" key="8">
    <source>
        <dbReference type="ARBA" id="ARBA00023098"/>
    </source>
</evidence>
<dbReference type="GO" id="GO:0005789">
    <property type="term" value="C:endoplasmic reticulum membrane"/>
    <property type="evidence" value="ECO:0007669"/>
    <property type="project" value="UniProtKB-SubCell"/>
</dbReference>
<dbReference type="GO" id="GO:0004144">
    <property type="term" value="F:diacylglycerol O-acyltransferase activity"/>
    <property type="evidence" value="ECO:0007669"/>
    <property type="project" value="TreeGrafter"/>
</dbReference>
<evidence type="ECO:0000256" key="4">
    <source>
        <dbReference type="ARBA" id="ARBA00022679"/>
    </source>
</evidence>
<evidence type="ECO:0000313" key="14">
    <source>
        <dbReference type="WBParaSite" id="SMRG1_37640.1"/>
    </source>
</evidence>
<feature type="transmembrane region" description="Helical" evidence="11">
    <location>
        <begin position="54"/>
        <end position="72"/>
    </location>
</feature>
<evidence type="ECO:0000256" key="1">
    <source>
        <dbReference type="ARBA" id="ARBA00004477"/>
    </source>
</evidence>
<evidence type="ECO:0000256" key="3">
    <source>
        <dbReference type="ARBA" id="ARBA00022516"/>
    </source>
</evidence>
<keyword evidence="6 11" id="KW-0256">Endoplasmic reticulum</keyword>
<dbReference type="Pfam" id="PF03982">
    <property type="entry name" value="DAGAT"/>
    <property type="match status" value="2"/>
</dbReference>
<dbReference type="PANTHER" id="PTHR12317">
    <property type="entry name" value="DIACYLGLYCEROL O-ACYLTRANSFERASE"/>
    <property type="match status" value="1"/>
</dbReference>
<keyword evidence="4 11" id="KW-0808">Transferase</keyword>
<sequence length="457" mass="53083">MLIKSTSSSSSSSYSASSSSSSSSSSSNGYINDVKLNDNGEVILKRREYSNTKYLYYLFTEFFQNTTVYLYVMTFLFSGLFCLFLLFIISYIIMNNLLIMLLNTFNIYIINNYKLSIININSINELQYLMIIIIIITLFILYIIYWLWDWDSENHGGHPKQFIRYLKLWEYLADYFPIHLVISKEFIKFNKIHNYHINYHSYLMNSIINNKNDNHFNNELINENLSMDVNYLVGFHPHGILATGAFINFATEATGFSKVFPKFKPYLAILKTHFIAPFYRDFLMLFGMIAATKKGLYYLLDKNSCKQTGNFVVVVLGGASEALDSRPGTYVMHINQRFGFFKLALQTGSYLVPCISFGEQSLYHQVPNEKGSWIRWLQDKFTSISTVALPIFYARGPFPYRKPVYTVVGAPIQCQKINEPTDEQVAHIKQIYIEKLQKLFEDYKAIYDPEANDIEFV</sequence>
<keyword evidence="7 11" id="KW-1133">Transmembrane helix</keyword>
<accession>A0AA84ZML5</accession>
<evidence type="ECO:0000256" key="6">
    <source>
        <dbReference type="ARBA" id="ARBA00022824"/>
    </source>
</evidence>
<evidence type="ECO:0000256" key="12">
    <source>
        <dbReference type="SAM" id="MobiDB-lite"/>
    </source>
</evidence>
<dbReference type="PANTHER" id="PTHR12317:SF79">
    <property type="entry name" value="ACYLTRANSFERASE"/>
    <property type="match status" value="1"/>
</dbReference>